<gene>
    <name evidence="1" type="ORF">F444_21039</name>
</gene>
<proteinExistence type="predicted"/>
<sequence>MLVAARRCIRVGALQLASAPTHILSVSPPLLQCKRKNARFFSSDLDAYRAPTVAVPCSANVWTKTVNPALRTFLKLRNHVMVPISFVVPTDDDNWPRETHGYPLGKHAEWLRRRWREMKDLPEFTVQDLKELDFAFDLSQYKWDHFVKPALHHYYELHQHTDVPQMFQVKHGDADWPERLWGFYLGPRVFNIRHRGDFQAQIQQDAQEMAEINFCYDSTTYDRDWRERVLPSLEVFRQEFGHCDVHRPFKVPNCPPWPKSAAGMLLGVVVNNIRSKGYYAVQVTRDIAALEKVEFVWDHSSTEWNDRIFPALETFKRKQGHCHIMKTFVVPSTESWPAKSHGLKLGIVINNIRSYSYYFDQIARNVDQLESVGFDVQIAKVKWDRRVEPMLATFQELHGHRNVPTDFVVPSEDPWDKSDWGVQLGKLKLKEKYT</sequence>
<dbReference type="PANTHER" id="PTHR37066">
    <property type="entry name" value="HELICASE-ASSOCIATED"/>
    <property type="match status" value="1"/>
</dbReference>
<reference evidence="1 2" key="1">
    <citation type="submission" date="2013-11" db="EMBL/GenBank/DDBJ databases">
        <title>The Genome Sequence of Phytophthora parasitica P1976.</title>
        <authorList>
            <consortium name="The Broad Institute Genomics Platform"/>
            <person name="Russ C."/>
            <person name="Tyler B."/>
            <person name="Panabieres F."/>
            <person name="Shan W."/>
            <person name="Tripathy S."/>
            <person name="Grunwald N."/>
            <person name="Machado M."/>
            <person name="Johnson C.S."/>
            <person name="Walker B."/>
            <person name="Young S."/>
            <person name="Zeng Q."/>
            <person name="Gargeya S."/>
            <person name="Fitzgerald M."/>
            <person name="Haas B."/>
            <person name="Abouelleil A."/>
            <person name="Allen A.W."/>
            <person name="Alvarado L."/>
            <person name="Arachchi H.M."/>
            <person name="Berlin A.M."/>
            <person name="Chapman S.B."/>
            <person name="Gainer-Dewar J."/>
            <person name="Goldberg J."/>
            <person name="Griggs A."/>
            <person name="Gujja S."/>
            <person name="Hansen M."/>
            <person name="Howarth C."/>
            <person name="Imamovic A."/>
            <person name="Ireland A."/>
            <person name="Larimer J."/>
            <person name="McCowan C."/>
            <person name="Murphy C."/>
            <person name="Pearson M."/>
            <person name="Poon T.W."/>
            <person name="Priest M."/>
            <person name="Roberts A."/>
            <person name="Saif S."/>
            <person name="Shea T."/>
            <person name="Sisk P."/>
            <person name="Sykes S."/>
            <person name="Wortman J."/>
            <person name="Nusbaum C."/>
            <person name="Birren B."/>
        </authorList>
    </citation>
    <scope>NUCLEOTIDE SEQUENCE [LARGE SCALE GENOMIC DNA]</scope>
    <source>
        <strain evidence="1 2">P1976</strain>
    </source>
</reference>
<dbReference type="PANTHER" id="PTHR37066:SF1">
    <property type="entry name" value="LNS2_PITP DOMAIN-CONTAINING PROTEIN"/>
    <property type="match status" value="1"/>
</dbReference>
<dbReference type="EMBL" id="ANJA01003871">
    <property type="protein sequence ID" value="ETO60838.1"/>
    <property type="molecule type" value="Genomic_DNA"/>
</dbReference>
<evidence type="ECO:0008006" key="3">
    <source>
        <dbReference type="Google" id="ProtNLM"/>
    </source>
</evidence>
<accession>A0A080Z2H7</accession>
<comment type="caution">
    <text evidence="1">The sequence shown here is derived from an EMBL/GenBank/DDBJ whole genome shotgun (WGS) entry which is preliminary data.</text>
</comment>
<evidence type="ECO:0000313" key="2">
    <source>
        <dbReference type="Proteomes" id="UP000028582"/>
    </source>
</evidence>
<evidence type="ECO:0000313" key="1">
    <source>
        <dbReference type="EMBL" id="ETO60838.1"/>
    </source>
</evidence>
<name>A0A080Z2H7_PHYNI</name>
<dbReference type="Proteomes" id="UP000028582">
    <property type="component" value="Unassembled WGS sequence"/>
</dbReference>
<organism evidence="1 2">
    <name type="scientific">Phytophthora nicotianae P1976</name>
    <dbReference type="NCBI Taxonomy" id="1317066"/>
    <lineage>
        <taxon>Eukaryota</taxon>
        <taxon>Sar</taxon>
        <taxon>Stramenopiles</taxon>
        <taxon>Oomycota</taxon>
        <taxon>Peronosporomycetes</taxon>
        <taxon>Peronosporales</taxon>
        <taxon>Peronosporaceae</taxon>
        <taxon>Phytophthora</taxon>
    </lineage>
</organism>
<dbReference type="OrthoDB" id="58760at2759"/>
<dbReference type="AlphaFoldDB" id="A0A080Z2H7"/>
<protein>
    <recommendedName>
        <fullName evidence="3">Helicase-associated domain-containing protein</fullName>
    </recommendedName>
</protein>